<gene>
    <name evidence="2" type="primary">PAPP5</name>
    <name evidence="2" type="ORF">SNAT2548_LOCUS6108</name>
</gene>
<dbReference type="CDD" id="cd09631">
    <property type="entry name" value="DOMON_DOH"/>
    <property type="match status" value="1"/>
</dbReference>
<protein>
    <submittedName>
        <fullName evidence="2">PAPP5 protein</fullName>
    </submittedName>
</protein>
<evidence type="ECO:0000259" key="1">
    <source>
        <dbReference type="PROSITE" id="PS50836"/>
    </source>
</evidence>
<keyword evidence="3" id="KW-1185">Reference proteome</keyword>
<name>A0A812JGA8_9DINO</name>
<dbReference type="EMBL" id="CAJNDS010000402">
    <property type="protein sequence ID" value="CAE7202272.1"/>
    <property type="molecule type" value="Genomic_DNA"/>
</dbReference>
<evidence type="ECO:0000313" key="2">
    <source>
        <dbReference type="EMBL" id="CAE7202272.1"/>
    </source>
</evidence>
<dbReference type="Proteomes" id="UP000604046">
    <property type="component" value="Unassembled WGS sequence"/>
</dbReference>
<dbReference type="InterPro" id="IPR005018">
    <property type="entry name" value="DOMON_domain"/>
</dbReference>
<comment type="caution">
    <text evidence="2">The sequence shown here is derived from an EMBL/GenBank/DDBJ whole genome shotgun (WGS) entry which is preliminary data.</text>
</comment>
<dbReference type="OrthoDB" id="442428at2759"/>
<dbReference type="AlphaFoldDB" id="A0A812JGA8"/>
<organism evidence="2 3">
    <name type="scientific">Symbiodinium natans</name>
    <dbReference type="NCBI Taxonomy" id="878477"/>
    <lineage>
        <taxon>Eukaryota</taxon>
        <taxon>Sar</taxon>
        <taxon>Alveolata</taxon>
        <taxon>Dinophyceae</taxon>
        <taxon>Suessiales</taxon>
        <taxon>Symbiodiniaceae</taxon>
        <taxon>Symbiodinium</taxon>
    </lineage>
</organism>
<dbReference type="InterPro" id="IPR045266">
    <property type="entry name" value="DOH_DOMON"/>
</dbReference>
<sequence>MGCWFLFMLPLAMANLEPFALPPGFEGTWQGVPYASVVGPWSENFTFSITRIPQGDYLFQANLPFDASPEFRQYWSWQRSYLRVSGEDRGRLLHCPGPRDPKRLRVAMMQAHAVGPREVTFCLRKWPGYIDSEHPFPFKTLGCYTAGPEEGCGCFNWTLRVDESGTTLDYQVSMAGSPLRQHSKHVWATLKRVPYVATVDLHFPGPGGHFDCDYTHRDEHQTPLASCPFALYYRPPAESSTVARSTFEHCYNLDAKVGLVLEWDLDEKASLLHVQISALAEAADYVSVGFRPLGGSSSGEARRAGTGREQRFGMRGADIVLGHSASSADSAGVERYYASAYSGAPGPDESLEIWNASVERRGGRIALEFRRPLVSGYLFAKHGINASILSDLSDMMWAVGRWDEANQVPSYHGALRGWREVNWTDPEFDSRPLLSLRPYRCGMVLYP</sequence>
<reference evidence="2" key="1">
    <citation type="submission" date="2021-02" db="EMBL/GenBank/DDBJ databases">
        <authorList>
            <person name="Dougan E. K."/>
            <person name="Rhodes N."/>
            <person name="Thang M."/>
            <person name="Chan C."/>
        </authorList>
    </citation>
    <scope>NUCLEOTIDE SEQUENCE</scope>
</reference>
<dbReference type="PROSITE" id="PS50836">
    <property type="entry name" value="DOMON"/>
    <property type="match status" value="1"/>
</dbReference>
<proteinExistence type="predicted"/>
<accession>A0A812JGA8</accession>
<feature type="domain" description="DOMON" evidence="1">
    <location>
        <begin position="257"/>
        <end position="400"/>
    </location>
</feature>
<evidence type="ECO:0000313" key="3">
    <source>
        <dbReference type="Proteomes" id="UP000604046"/>
    </source>
</evidence>